<comment type="caution">
    <text evidence="1">The sequence shown here is derived from an EMBL/GenBank/DDBJ whole genome shotgun (WGS) entry which is preliminary data.</text>
</comment>
<proteinExistence type="predicted"/>
<dbReference type="InParanoid" id="Q4MY98"/>
<protein>
    <submittedName>
        <fullName evidence="1">Uncharacterized protein</fullName>
    </submittedName>
</protein>
<evidence type="ECO:0000313" key="2">
    <source>
        <dbReference type="Proteomes" id="UP000001949"/>
    </source>
</evidence>
<dbReference type="GeneID" id="3882254"/>
<evidence type="ECO:0000313" key="1">
    <source>
        <dbReference type="EMBL" id="EAN30411.1"/>
    </source>
</evidence>
<keyword evidence="2" id="KW-1185">Reference proteome</keyword>
<accession>Q4MY98</accession>
<name>Q4MY98_THEPA</name>
<reference evidence="1 2" key="1">
    <citation type="journal article" date="2005" name="Science">
        <title>Genome sequence of Theileria parva, a bovine pathogen that transforms lymphocytes.</title>
        <authorList>
            <person name="Gardner M.J."/>
            <person name="Bishop R."/>
            <person name="Shah T."/>
            <person name="de Villiers E.P."/>
            <person name="Carlton J.M."/>
            <person name="Hall N."/>
            <person name="Ren Q."/>
            <person name="Paulsen I.T."/>
            <person name="Pain A."/>
            <person name="Berriman M."/>
            <person name="Wilson R.J.M."/>
            <person name="Sato S."/>
            <person name="Ralph S.A."/>
            <person name="Mann D.J."/>
            <person name="Xiong Z."/>
            <person name="Shallom S.J."/>
            <person name="Weidman J."/>
            <person name="Jiang L."/>
            <person name="Lynn J."/>
            <person name="Weaver B."/>
            <person name="Shoaibi A."/>
            <person name="Domingo A.R."/>
            <person name="Wasawo D."/>
            <person name="Crabtree J."/>
            <person name="Wortman J.R."/>
            <person name="Haas B."/>
            <person name="Angiuoli S.V."/>
            <person name="Creasy T.H."/>
            <person name="Lu C."/>
            <person name="Suh B."/>
            <person name="Silva J.C."/>
            <person name="Utterback T.R."/>
            <person name="Feldblyum T.V."/>
            <person name="Pertea M."/>
            <person name="Allen J."/>
            <person name="Nierman W.C."/>
            <person name="Taracha E.L.N."/>
            <person name="Salzberg S.L."/>
            <person name="White O.R."/>
            <person name="Fitzhugh H.A."/>
            <person name="Morzaria S."/>
            <person name="Venter J.C."/>
            <person name="Fraser C.M."/>
            <person name="Nene V."/>
        </authorList>
    </citation>
    <scope>NUCLEOTIDE SEQUENCE [LARGE SCALE GENOMIC DNA]</scope>
    <source>
        <strain evidence="1 2">Muguga</strain>
    </source>
</reference>
<dbReference type="FunCoup" id="Q4MY98">
    <property type="interactions" value="4"/>
</dbReference>
<dbReference type="Proteomes" id="UP000001949">
    <property type="component" value="Unassembled WGS sequence"/>
</dbReference>
<gene>
    <name evidence="1" type="ordered locus">TP05_0025</name>
</gene>
<dbReference type="EMBL" id="AAGK01000009">
    <property type="protein sequence ID" value="EAN30411.1"/>
    <property type="molecule type" value="Genomic_DNA"/>
</dbReference>
<organism evidence="1 2">
    <name type="scientific">Theileria parva</name>
    <name type="common">East coast fever infection agent</name>
    <dbReference type="NCBI Taxonomy" id="5875"/>
    <lineage>
        <taxon>Eukaryota</taxon>
        <taxon>Sar</taxon>
        <taxon>Alveolata</taxon>
        <taxon>Apicomplexa</taxon>
        <taxon>Aconoidasida</taxon>
        <taxon>Piroplasmida</taxon>
        <taxon>Theileriidae</taxon>
        <taxon>Theileria</taxon>
    </lineage>
</organism>
<dbReference type="VEuPathDB" id="PiroplasmaDB:TpMuguga_05g00025"/>
<dbReference type="AlphaFoldDB" id="Q4MY98"/>
<dbReference type="KEGG" id="tpv:TP05_0025"/>
<sequence>MKKIYLNSRFKGYKKNRNHLLKTNKNFFLGNTNYKQNIFINNKYTLNRYLKFNFNISDNVYNNMLYSYKKVKNE</sequence>